<dbReference type="EMBL" id="BPLQ01009532">
    <property type="protein sequence ID" value="GIY44519.1"/>
    <property type="molecule type" value="Genomic_DNA"/>
</dbReference>
<evidence type="ECO:0000313" key="1">
    <source>
        <dbReference type="EMBL" id="GIY44519.1"/>
    </source>
</evidence>
<protein>
    <submittedName>
        <fullName evidence="1">Uncharacterized protein</fullName>
    </submittedName>
</protein>
<reference evidence="1 2" key="1">
    <citation type="submission" date="2021-06" db="EMBL/GenBank/DDBJ databases">
        <title>Caerostris darwini draft genome.</title>
        <authorList>
            <person name="Kono N."/>
            <person name="Arakawa K."/>
        </authorList>
    </citation>
    <scope>NUCLEOTIDE SEQUENCE [LARGE SCALE GENOMIC DNA]</scope>
</reference>
<organism evidence="1 2">
    <name type="scientific">Caerostris darwini</name>
    <dbReference type="NCBI Taxonomy" id="1538125"/>
    <lineage>
        <taxon>Eukaryota</taxon>
        <taxon>Metazoa</taxon>
        <taxon>Ecdysozoa</taxon>
        <taxon>Arthropoda</taxon>
        <taxon>Chelicerata</taxon>
        <taxon>Arachnida</taxon>
        <taxon>Araneae</taxon>
        <taxon>Araneomorphae</taxon>
        <taxon>Entelegynae</taxon>
        <taxon>Araneoidea</taxon>
        <taxon>Araneidae</taxon>
        <taxon>Caerostris</taxon>
    </lineage>
</organism>
<accession>A0AAV4TFN6</accession>
<gene>
    <name evidence="1" type="ORF">CDAR_67701</name>
</gene>
<dbReference type="Proteomes" id="UP001054837">
    <property type="component" value="Unassembled WGS sequence"/>
</dbReference>
<name>A0AAV4TFN6_9ARAC</name>
<comment type="caution">
    <text evidence="1">The sequence shown here is derived from an EMBL/GenBank/DDBJ whole genome shotgun (WGS) entry which is preliminary data.</text>
</comment>
<sequence>MYPRVSRNRQRANFLRGVCIFQTRLNTISGHLWVLRGEERAKMEKNCISGRWWTLGSGKGGDESKKCFHLLYHNCRFLKVLASYREVRRGPITNWQHWFRVLRFSIR</sequence>
<evidence type="ECO:0000313" key="2">
    <source>
        <dbReference type="Proteomes" id="UP001054837"/>
    </source>
</evidence>
<keyword evidence="2" id="KW-1185">Reference proteome</keyword>
<dbReference type="AlphaFoldDB" id="A0AAV4TFN6"/>
<proteinExistence type="predicted"/>